<protein>
    <submittedName>
        <fullName evidence="7">E3 ubiquitin/ISG15 ligase TRIM25-like</fullName>
    </submittedName>
</protein>
<dbReference type="PROSITE" id="PS00518">
    <property type="entry name" value="ZF_RING_1"/>
    <property type="match status" value="1"/>
</dbReference>
<evidence type="ECO:0000313" key="8">
    <source>
        <dbReference type="Proteomes" id="UP000472260"/>
    </source>
</evidence>
<reference evidence="7" key="2">
    <citation type="submission" date="2025-09" db="UniProtKB">
        <authorList>
            <consortium name="Ensembl"/>
        </authorList>
    </citation>
    <scope>IDENTIFICATION</scope>
</reference>
<evidence type="ECO:0000256" key="2">
    <source>
        <dbReference type="ARBA" id="ARBA00022771"/>
    </source>
</evidence>
<dbReference type="Proteomes" id="UP000472260">
    <property type="component" value="Unassembled WGS sequence"/>
</dbReference>
<dbReference type="AlphaFoldDB" id="A0A671QLP8"/>
<dbReference type="RefSeq" id="XP_016342504.1">
    <property type="nucleotide sequence ID" value="XM_016487018.1"/>
</dbReference>
<accession>A0A671QLP8</accession>
<dbReference type="SMART" id="SM00184">
    <property type="entry name" value="RING"/>
    <property type="match status" value="1"/>
</dbReference>
<evidence type="ECO:0000256" key="5">
    <source>
        <dbReference type="SAM" id="MobiDB-lite"/>
    </source>
</evidence>
<dbReference type="KEGG" id="sanh:107689111"/>
<dbReference type="Pfam" id="PF15227">
    <property type="entry name" value="zf-C3HC4_4"/>
    <property type="match status" value="1"/>
</dbReference>
<dbReference type="GO" id="GO:0008270">
    <property type="term" value="F:zinc ion binding"/>
    <property type="evidence" value="ECO:0007669"/>
    <property type="project" value="UniProtKB-KW"/>
</dbReference>
<dbReference type="SMART" id="SM00336">
    <property type="entry name" value="BBOX"/>
    <property type="match status" value="1"/>
</dbReference>
<proteinExistence type="predicted"/>
<keyword evidence="1" id="KW-0479">Metal-binding</keyword>
<reference evidence="7" key="1">
    <citation type="submission" date="2025-08" db="UniProtKB">
        <authorList>
            <consortium name="Ensembl"/>
        </authorList>
    </citation>
    <scope>IDENTIFICATION</scope>
</reference>
<evidence type="ECO:0000259" key="6">
    <source>
        <dbReference type="PROSITE" id="PS50089"/>
    </source>
</evidence>
<keyword evidence="8" id="KW-1185">Reference proteome</keyword>
<evidence type="ECO:0000313" key="7">
    <source>
        <dbReference type="Ensembl" id="ENSSANP00000071049.1"/>
    </source>
</evidence>
<keyword evidence="3" id="KW-0862">Zinc</keyword>
<dbReference type="InterPro" id="IPR013083">
    <property type="entry name" value="Znf_RING/FYVE/PHD"/>
</dbReference>
<dbReference type="SUPFAM" id="SSF57850">
    <property type="entry name" value="RING/U-box"/>
    <property type="match status" value="1"/>
</dbReference>
<feature type="region of interest" description="Disordered" evidence="5">
    <location>
        <begin position="186"/>
        <end position="275"/>
    </location>
</feature>
<dbReference type="InterPro" id="IPR001841">
    <property type="entry name" value="Znf_RING"/>
</dbReference>
<dbReference type="SUPFAM" id="SSF57845">
    <property type="entry name" value="B-box zinc-binding domain"/>
    <property type="match status" value="1"/>
</dbReference>
<feature type="compositionally biased region" description="Basic residues" evidence="5">
    <location>
        <begin position="221"/>
        <end position="235"/>
    </location>
</feature>
<dbReference type="Gene3D" id="3.30.40.10">
    <property type="entry name" value="Zinc/RING finger domain, C3HC4 (zinc finger)"/>
    <property type="match status" value="1"/>
</dbReference>
<feature type="compositionally biased region" description="Basic and acidic residues" evidence="5">
    <location>
        <begin position="202"/>
        <end position="214"/>
    </location>
</feature>
<dbReference type="PANTHER" id="PTHR25465">
    <property type="entry name" value="B-BOX DOMAIN CONTAINING"/>
    <property type="match status" value="1"/>
</dbReference>
<dbReference type="Pfam" id="PF00643">
    <property type="entry name" value="zf-B_box"/>
    <property type="match status" value="1"/>
</dbReference>
<dbReference type="Ensembl" id="ENSSANT00000075539.1">
    <property type="protein sequence ID" value="ENSSANP00000071049.1"/>
    <property type="gene ID" value="ENSSANG00000035480.1"/>
</dbReference>
<evidence type="ECO:0000256" key="1">
    <source>
        <dbReference type="ARBA" id="ARBA00022723"/>
    </source>
</evidence>
<dbReference type="OrthoDB" id="6105938at2759"/>
<dbReference type="PANTHER" id="PTHR25465:SF5">
    <property type="entry name" value="E3 UBIQUITIN_ISG15 LIGASE TRIM25-RELATED"/>
    <property type="match status" value="1"/>
</dbReference>
<name>A0A671QLP8_9TELE</name>
<feature type="compositionally biased region" description="Polar residues" evidence="5">
    <location>
        <begin position="190"/>
        <end position="201"/>
    </location>
</feature>
<dbReference type="PROSITE" id="PS50089">
    <property type="entry name" value="ZF_RING_2"/>
    <property type="match status" value="1"/>
</dbReference>
<dbReference type="Gene3D" id="3.30.160.60">
    <property type="entry name" value="Classic Zinc Finger"/>
    <property type="match status" value="1"/>
</dbReference>
<dbReference type="InterPro" id="IPR051051">
    <property type="entry name" value="E3_ubiq-ligase_TRIM/RNF"/>
</dbReference>
<keyword evidence="2 4" id="KW-0863">Zinc-finger</keyword>
<organism evidence="7 8">
    <name type="scientific">Sinocyclocheilus anshuiensis</name>
    <dbReference type="NCBI Taxonomy" id="1608454"/>
    <lineage>
        <taxon>Eukaryota</taxon>
        <taxon>Metazoa</taxon>
        <taxon>Chordata</taxon>
        <taxon>Craniata</taxon>
        <taxon>Vertebrata</taxon>
        <taxon>Euteleostomi</taxon>
        <taxon>Actinopterygii</taxon>
        <taxon>Neopterygii</taxon>
        <taxon>Teleostei</taxon>
        <taxon>Ostariophysi</taxon>
        <taxon>Cypriniformes</taxon>
        <taxon>Cyprinidae</taxon>
        <taxon>Cyprininae</taxon>
        <taxon>Sinocyclocheilus</taxon>
    </lineage>
</organism>
<evidence type="ECO:0000256" key="3">
    <source>
        <dbReference type="ARBA" id="ARBA00022833"/>
    </source>
</evidence>
<feature type="domain" description="RING-type" evidence="6">
    <location>
        <begin position="14"/>
        <end position="58"/>
    </location>
</feature>
<feature type="compositionally biased region" description="Basic residues" evidence="5">
    <location>
        <begin position="242"/>
        <end position="275"/>
    </location>
</feature>
<dbReference type="InterPro" id="IPR017907">
    <property type="entry name" value="Znf_RING_CS"/>
</dbReference>
<dbReference type="InterPro" id="IPR000315">
    <property type="entry name" value="Znf_B-box"/>
</dbReference>
<sequence>MAEECFEDLNPFNCPICLDALQDPVTIPCGHNYCMSCVKDYWDKNGSKDTGYSCPQCRKTFSPRPVLNKNTMFAEVVERFKNTGLQDSPPTRYDGAGHTEREICTAKNSQNFKMCPEIKDLCCRAHLRYQNNDYPREKRTVIVVSGEPKGNICLRHNRLLEFSCRTDKRFICPLCLNEAHPGHEAFSMAPQKTKTLESSTTLEKREHRSKDKTTGHGRGQSNKRAHGTGHRHRHGSGQARGSHAKRGHETHRHISSGHRGNSHGHSHGAGHRKRQLGIMVMTGTGTRRTSADNIRVL</sequence>
<gene>
    <name evidence="7" type="primary">LOC107689111</name>
</gene>
<dbReference type="GeneID" id="107689111"/>
<evidence type="ECO:0000256" key="4">
    <source>
        <dbReference type="PROSITE-ProRule" id="PRU00175"/>
    </source>
</evidence>